<dbReference type="SUPFAM" id="SSF52980">
    <property type="entry name" value="Restriction endonuclease-like"/>
    <property type="match status" value="1"/>
</dbReference>
<dbReference type="EMBL" id="LR134350">
    <property type="protein sequence ID" value="VEG28382.1"/>
    <property type="molecule type" value="Genomic_DNA"/>
</dbReference>
<dbReference type="InterPro" id="IPR049468">
    <property type="entry name" value="Restrct_endonuc-II-like_dom"/>
</dbReference>
<dbReference type="Gene3D" id="3.40.50.300">
    <property type="entry name" value="P-loop containing nucleotide triphosphate hydrolases"/>
    <property type="match status" value="2"/>
</dbReference>
<proteinExistence type="predicted"/>
<dbReference type="GO" id="GO:0004386">
    <property type="term" value="F:helicase activity"/>
    <property type="evidence" value="ECO:0007669"/>
    <property type="project" value="UniProtKB-KW"/>
</dbReference>
<keyword evidence="5" id="KW-0547">Nucleotide-binding</keyword>
<feature type="compositionally biased region" description="Basic and acidic residues" evidence="1">
    <location>
        <begin position="540"/>
        <end position="551"/>
    </location>
</feature>
<dbReference type="InterPro" id="IPR021754">
    <property type="entry name" value="DUF3320"/>
</dbReference>
<keyword evidence="5" id="KW-0347">Helicase</keyword>
<feature type="region of interest" description="Disordered" evidence="1">
    <location>
        <begin position="519"/>
        <end position="555"/>
    </location>
</feature>
<keyword evidence="5" id="KW-0067">ATP-binding</keyword>
<dbReference type="Proteomes" id="UP000266895">
    <property type="component" value="Chromosome"/>
</dbReference>
<gene>
    <name evidence="5" type="ORF">NCTC11636_01510</name>
</gene>
<dbReference type="InterPro" id="IPR025103">
    <property type="entry name" value="DUF4011"/>
</dbReference>
<dbReference type="Pfam" id="PF13087">
    <property type="entry name" value="AAA_12"/>
    <property type="match status" value="1"/>
</dbReference>
<protein>
    <submittedName>
        <fullName evidence="5">Putative DNA helicase</fullName>
    </submittedName>
</protein>
<evidence type="ECO:0000256" key="1">
    <source>
        <dbReference type="SAM" id="MobiDB-lite"/>
    </source>
</evidence>
<feature type="domain" description="DUF3320" evidence="2">
    <location>
        <begin position="1621"/>
        <end position="1661"/>
    </location>
</feature>
<dbReference type="InterPro" id="IPR047187">
    <property type="entry name" value="SF1_C_Upf1"/>
</dbReference>
<feature type="region of interest" description="Disordered" evidence="1">
    <location>
        <begin position="803"/>
        <end position="823"/>
    </location>
</feature>
<feature type="compositionally biased region" description="Low complexity" evidence="1">
    <location>
        <begin position="1527"/>
        <end position="1546"/>
    </location>
</feature>
<evidence type="ECO:0000259" key="3">
    <source>
        <dbReference type="Pfam" id="PF13087"/>
    </source>
</evidence>
<dbReference type="CDD" id="cd18808">
    <property type="entry name" value="SF1_C_Upf1"/>
    <property type="match status" value="1"/>
</dbReference>
<sequence>MKLDNRDLVLRALLGVLPAHLECYVRTLLADHSARVRVSAALGSRAPERSRPAPAGASDLDDLADLSTQIRVLTLRGDDGRYLLPLPPGLGGKLHEVRRFRNDAVHGRSFDADDALAALVAVSETLRLIGRPEARAEVRALIDVLDTDKGAGQDPLSGVQVDVDCPAVLGYADAVASGRVPVALRLRLPEPMPGRDAQVDQAGQEAAAVGALDVTVVITEDGSGRQVTIPWVARWDLASPGARELAVTAELEPDRSGLLQVEQPGPTRVRVELGWPAGARSLPPTPGPVVLPPRHWRMHDDGPAAGAALATFVQPGQGAVEELAVQARARVSTSRTGPRAEADALARAACEVLRGRRVTVEDGEPWTRARPVRTAGQVLDERRAAPVDLAVLLAGLLENMGAAPVLLLNPDTVFLGYMRTSAPAVPCTPAEARGLVERGEMGLIDPLVAARSTGAVHPRLTDRVRGLVLPALADLSLVVPVAYARSQGALPQPALTRDLDDVVVEVDLAAPDHALAEPASAQPGAVAAGPDPDHAPLSGERSDAQPPDHEPAPPVIDAWKTSLLDLSLRNPLIDCTARHAVVLRVPEESVGTLEDIVNDRQLISLRPEDRTVSEPAASRSAAAELTEHRIVRFARTGQKGEWTLERMAAEARMTVEHTGANNLYLTVGALVWSTGGRRLRSPLFLVPVVLEPDGENHGLVLDQMGSSAPNHSLLRRFRADTGIVLDGLDEPVRDGHGIDIETTMARIRAQVRESGHDAVVEPTVHLGMFQFSTFRMWQDLEESWPTIASNPLVARLMGDHGSRAGDTQALRDCPTGAPDGPGEETDLDALVENLPLAADATQAQVVADAVAGRSLVVEGPPGTGKSQTVANLIFRALATGRTVMFVAEKRSALSVVARRLGEAGIGELLLNLHDNGMKPAEVRKALRSASELRATGQSGAQGAQGLRSELSALRQRLEDYRRALHATGPDGRSRYSARQSLLGAQPGRVPPRGGARPAPDADLRADWIEAFDAADHNVLLDRYRDAQERLRQTLPAELREAVLTRRDRVLRAAGPRAEDLRRELGRRSSSLTIRDLMGRYGDLITAYTPCLLVSPDSVARFFPPERRYVDIVVFDEASQITVAGAVGAMGRGRSVVVLGDPKQMPPASVSGTAAARGALEAAGAGGEDSILDRCLEIGVARRRLNWHYRSRSEALIAFSNTHYYEGSLMSFPSPLTVSGPQQDGPGGHGICLRRVEGHYVGTQERAKHPGLRAGTNPVEARQVVEEVVRRFEASPQAVPSLGIITMNTRQRELIESMLRREGGDRVLRALDARDAGDGLFVRNLENVQGEERDTILLSVVFSANEHGDVPLNIGALNRAGGERRLNVAITRARRQVVVFTSFDPEQLHAERSAHQGVKDLRAYIEHARRGSAPRTRRVHRGEVDLHRNAIAERLREAGLTVRVGVGHSSFAIDLLVALEDQPESTGAAVLLDGPGWNRRQTVTDRDLLPVDVLRSMGWQRVERIWMPEWVQQEQTVVDRIIRAVGGRPTPAVPAGAVASAGVTATGSDRRPAPGTPPAVGESDRSGRGAASSTQPGTEPPGRGRTSDGTAIMSTGPVDYRPWLPGGVLPTEVLNRASTDEDARRQVIEVARAVCDVESPIARRRLIVKVCRAFGVSRTTANRERAVREVLGEAFAYVDRYDFVWRSIDSRSIAPPYRRNALDHVDSIAEIHPEELTALMAEVRAGSPEWYSTEELCGRALRRLSTRRRKLSARGVLDALTAALDRAEREVD</sequence>
<dbReference type="InterPro" id="IPR011335">
    <property type="entry name" value="Restrct_endonuc-II-like"/>
</dbReference>
<feature type="region of interest" description="Disordered" evidence="1">
    <location>
        <begin position="1527"/>
        <end position="1597"/>
    </location>
</feature>
<feature type="domain" description="DNA2/NAM7 helicase-like C-terminal" evidence="3">
    <location>
        <begin position="1168"/>
        <end position="1380"/>
    </location>
</feature>
<reference evidence="5 6" key="1">
    <citation type="submission" date="2018-12" db="EMBL/GenBank/DDBJ databases">
        <authorList>
            <consortium name="Pathogen Informatics"/>
        </authorList>
    </citation>
    <scope>NUCLEOTIDE SEQUENCE [LARGE SCALE GENOMIC DNA]</scope>
    <source>
        <strain evidence="5 6">NCTC11636</strain>
    </source>
</reference>
<dbReference type="InterPro" id="IPR045055">
    <property type="entry name" value="DNA2/NAM7-like"/>
</dbReference>
<dbReference type="Pfam" id="PF18741">
    <property type="entry name" value="MTES_1575"/>
    <property type="match status" value="1"/>
</dbReference>
<evidence type="ECO:0000259" key="2">
    <source>
        <dbReference type="Pfam" id="PF11784"/>
    </source>
</evidence>
<dbReference type="InterPro" id="IPR027417">
    <property type="entry name" value="P-loop_NTPase"/>
</dbReference>
<accession>A0A3S5EH25</accession>
<dbReference type="PANTHER" id="PTHR10887">
    <property type="entry name" value="DNA2/NAM7 HELICASE FAMILY"/>
    <property type="match status" value="1"/>
</dbReference>
<dbReference type="RefSeq" id="WP_232009654.1">
    <property type="nucleotide sequence ID" value="NZ_LR134350.1"/>
</dbReference>
<keyword evidence="5" id="KW-0378">Hydrolase</keyword>
<dbReference type="Pfam" id="PF11784">
    <property type="entry name" value="DUF3320"/>
    <property type="match status" value="1"/>
</dbReference>
<organism evidence="5 6">
    <name type="scientific">Actinomyces howellii</name>
    <dbReference type="NCBI Taxonomy" id="52771"/>
    <lineage>
        <taxon>Bacteria</taxon>
        <taxon>Bacillati</taxon>
        <taxon>Actinomycetota</taxon>
        <taxon>Actinomycetes</taxon>
        <taxon>Actinomycetales</taxon>
        <taxon>Actinomycetaceae</taxon>
        <taxon>Actinomyces</taxon>
    </lineage>
</organism>
<dbReference type="InterPro" id="IPR041679">
    <property type="entry name" value="DNA2/NAM7-like_C"/>
</dbReference>
<evidence type="ECO:0000313" key="6">
    <source>
        <dbReference type="Proteomes" id="UP000266895"/>
    </source>
</evidence>
<dbReference type="KEGG" id="ahw:NCTC11636_01510"/>
<evidence type="ECO:0000259" key="4">
    <source>
        <dbReference type="Pfam" id="PF18741"/>
    </source>
</evidence>
<evidence type="ECO:0000313" key="5">
    <source>
        <dbReference type="EMBL" id="VEG28382.1"/>
    </source>
</evidence>
<feature type="domain" description="Restriction endonuclease type II-like" evidence="4">
    <location>
        <begin position="1428"/>
        <end position="1523"/>
    </location>
</feature>
<dbReference type="SUPFAM" id="SSF52540">
    <property type="entry name" value="P-loop containing nucleoside triphosphate hydrolases"/>
    <property type="match status" value="1"/>
</dbReference>
<name>A0A3S5EH25_9ACTO</name>
<dbReference type="Pfam" id="PF13195">
    <property type="entry name" value="DUF4011"/>
    <property type="match status" value="1"/>
</dbReference>
<keyword evidence="6" id="KW-1185">Reference proteome</keyword>